<dbReference type="PANTHER" id="PTHR14208">
    <property type="entry name" value="BASIC LEUCINE ZIPPER AND W2 DOMAIN-CONTAINING PROTEIN"/>
    <property type="match status" value="1"/>
</dbReference>
<dbReference type="PROSITE" id="PS51363">
    <property type="entry name" value="W2"/>
    <property type="match status" value="1"/>
</dbReference>
<name>A0ABM0GMD4_SACKO</name>
<dbReference type="InterPro" id="IPR051245">
    <property type="entry name" value="eIF5-mimic_regulator"/>
</dbReference>
<evidence type="ECO:0000259" key="2">
    <source>
        <dbReference type="PROSITE" id="PS51363"/>
    </source>
</evidence>
<dbReference type="SMART" id="SM00515">
    <property type="entry name" value="eIF5C"/>
    <property type="match status" value="1"/>
</dbReference>
<keyword evidence="3" id="KW-1185">Reference proteome</keyword>
<dbReference type="Proteomes" id="UP000694865">
    <property type="component" value="Unplaced"/>
</dbReference>
<dbReference type="PANTHER" id="PTHR14208:SF2">
    <property type="entry name" value="PROTEIN KRASAVIETZ"/>
    <property type="match status" value="1"/>
</dbReference>
<dbReference type="RefSeq" id="XP_002733114.1">
    <property type="nucleotide sequence ID" value="XM_002733068.2"/>
</dbReference>
<dbReference type="InterPro" id="IPR003307">
    <property type="entry name" value="W2_domain"/>
</dbReference>
<dbReference type="Gene3D" id="1.25.40.180">
    <property type="match status" value="1"/>
</dbReference>
<dbReference type="CDD" id="cd11560">
    <property type="entry name" value="W2_eIF5C_like"/>
    <property type="match status" value="1"/>
</dbReference>
<dbReference type="InterPro" id="IPR043510">
    <property type="entry name" value="W2_5MP1/2"/>
</dbReference>
<reference evidence="4" key="1">
    <citation type="submission" date="2025-08" db="UniProtKB">
        <authorList>
            <consortium name="RefSeq"/>
        </authorList>
    </citation>
    <scope>IDENTIFICATION</scope>
    <source>
        <tissue evidence="4">Testes</tissue>
    </source>
</reference>
<proteinExistence type="inferred from homology"/>
<comment type="similarity">
    <text evidence="1">Belongs to the BZW family.</text>
</comment>
<dbReference type="InterPro" id="IPR016024">
    <property type="entry name" value="ARM-type_fold"/>
</dbReference>
<feature type="non-terminal residue" evidence="4">
    <location>
        <position position="1"/>
    </location>
</feature>
<feature type="domain" description="W2" evidence="2">
    <location>
        <begin position="31"/>
        <end position="198"/>
    </location>
</feature>
<sequence length="201" mass="23784">NYLPVNKRTPENFAKHFNDVGLDKLVAFMRIQRNVECKKELQNEVSEMIRNQDSVREIGVHCKEQMKLNNLEEFEVTVLLWRSLMDAVEWNKKEDLVAEQALRHLNTYSPLLAEFTSQGKSETALILKIQDYCYDNMNFMKVFQKIIILLYKSDVLSEDVILKWYREDHLAKGKSVFLQQLQKFVEWLQNAEEESSDEEDS</sequence>
<protein>
    <submittedName>
        <fullName evidence="4">Basic leucine zipper and W2 domain-containing protein 1-like</fullName>
    </submittedName>
</protein>
<dbReference type="Pfam" id="PF02020">
    <property type="entry name" value="W2"/>
    <property type="match status" value="1"/>
</dbReference>
<evidence type="ECO:0000256" key="1">
    <source>
        <dbReference type="ARBA" id="ARBA00008151"/>
    </source>
</evidence>
<dbReference type="SUPFAM" id="SSF48371">
    <property type="entry name" value="ARM repeat"/>
    <property type="match status" value="1"/>
</dbReference>
<accession>A0ABM0GMD4</accession>
<evidence type="ECO:0000313" key="4">
    <source>
        <dbReference type="RefSeq" id="XP_002733114.1"/>
    </source>
</evidence>
<gene>
    <name evidence="4" type="primary">LOC100369606</name>
</gene>
<organism evidence="3 4">
    <name type="scientific">Saccoglossus kowalevskii</name>
    <name type="common">Acorn worm</name>
    <dbReference type="NCBI Taxonomy" id="10224"/>
    <lineage>
        <taxon>Eukaryota</taxon>
        <taxon>Metazoa</taxon>
        <taxon>Hemichordata</taxon>
        <taxon>Enteropneusta</taxon>
        <taxon>Harrimaniidae</taxon>
        <taxon>Saccoglossus</taxon>
    </lineage>
</organism>
<evidence type="ECO:0000313" key="3">
    <source>
        <dbReference type="Proteomes" id="UP000694865"/>
    </source>
</evidence>
<dbReference type="GeneID" id="100369606"/>